<dbReference type="OrthoDB" id="9813383at2"/>
<dbReference type="CDD" id="cd01745">
    <property type="entry name" value="GATase1_2"/>
    <property type="match status" value="1"/>
</dbReference>
<organism evidence="1 2">
    <name type="scientific">Alienimonas californiensis</name>
    <dbReference type="NCBI Taxonomy" id="2527989"/>
    <lineage>
        <taxon>Bacteria</taxon>
        <taxon>Pseudomonadati</taxon>
        <taxon>Planctomycetota</taxon>
        <taxon>Planctomycetia</taxon>
        <taxon>Planctomycetales</taxon>
        <taxon>Planctomycetaceae</taxon>
        <taxon>Alienimonas</taxon>
    </lineage>
</organism>
<keyword evidence="2" id="KW-1185">Reference proteome</keyword>
<dbReference type="PROSITE" id="PS51318">
    <property type="entry name" value="TAT"/>
    <property type="match status" value="1"/>
</dbReference>
<dbReference type="PANTHER" id="PTHR43235:SF1">
    <property type="entry name" value="GLUTAMINE AMIDOTRANSFERASE PB2B2.05-RELATED"/>
    <property type="match status" value="1"/>
</dbReference>
<dbReference type="EMBL" id="CP036265">
    <property type="protein sequence ID" value="QDT14728.1"/>
    <property type="molecule type" value="Genomic_DNA"/>
</dbReference>
<gene>
    <name evidence="1" type="ORF">CA12_08060</name>
</gene>
<dbReference type="GO" id="GO:0005829">
    <property type="term" value="C:cytosol"/>
    <property type="evidence" value="ECO:0007669"/>
    <property type="project" value="TreeGrafter"/>
</dbReference>
<dbReference type="EC" id="2.4.2.-" evidence="1"/>
<keyword evidence="1" id="KW-0328">Glycosyltransferase</keyword>
<dbReference type="Pfam" id="PF07722">
    <property type="entry name" value="Peptidase_C26"/>
    <property type="match status" value="1"/>
</dbReference>
<dbReference type="RefSeq" id="WP_145357593.1">
    <property type="nucleotide sequence ID" value="NZ_CP036265.1"/>
</dbReference>
<dbReference type="Proteomes" id="UP000318741">
    <property type="component" value="Chromosome"/>
</dbReference>
<dbReference type="InterPro" id="IPR044668">
    <property type="entry name" value="PuuD-like"/>
</dbReference>
<dbReference type="InterPro" id="IPR011697">
    <property type="entry name" value="Peptidase_C26"/>
</dbReference>
<dbReference type="InterPro" id="IPR029062">
    <property type="entry name" value="Class_I_gatase-like"/>
</dbReference>
<dbReference type="GO" id="GO:0033969">
    <property type="term" value="F:gamma-glutamyl-gamma-aminobutyrate hydrolase activity"/>
    <property type="evidence" value="ECO:0007669"/>
    <property type="project" value="TreeGrafter"/>
</dbReference>
<dbReference type="PROSITE" id="PS51273">
    <property type="entry name" value="GATASE_TYPE_1"/>
    <property type="match status" value="1"/>
</dbReference>
<sequence length="277" mass="29688">MTRRTFLAALGLVLVGGLGGPAGWLSTAGAQSLRLAPERLPVADAAATPAERPVRRPVIGIASLTGDTYVRAIRDAGGVPVVLPNVDGSPDAVEDYLELLDGLLMPGGADIPPSEWGEAPHPTTKVLDDDRYQFEKALISAWIERTDKPLLGICLGSQWVNVAHGGSLVQDIPSEFGVVHRDVTHPVTLEPDSRLAKVFGCTSLEVNSYHHQAVRDVGKGLRVVARSPDGVIEATETTDPDRFLIGVQWHPEKLAPEDPLQRKLLAAFIEAASQEEE</sequence>
<accession>A0A517P5R6</accession>
<dbReference type="GO" id="GO:0006598">
    <property type="term" value="P:polyamine catabolic process"/>
    <property type="evidence" value="ECO:0007669"/>
    <property type="project" value="TreeGrafter"/>
</dbReference>
<name>A0A517P5R6_9PLAN</name>
<reference evidence="1 2" key="1">
    <citation type="submission" date="2019-02" db="EMBL/GenBank/DDBJ databases">
        <title>Deep-cultivation of Planctomycetes and their phenomic and genomic characterization uncovers novel biology.</title>
        <authorList>
            <person name="Wiegand S."/>
            <person name="Jogler M."/>
            <person name="Boedeker C."/>
            <person name="Pinto D."/>
            <person name="Vollmers J."/>
            <person name="Rivas-Marin E."/>
            <person name="Kohn T."/>
            <person name="Peeters S.H."/>
            <person name="Heuer A."/>
            <person name="Rast P."/>
            <person name="Oberbeckmann S."/>
            <person name="Bunk B."/>
            <person name="Jeske O."/>
            <person name="Meyerdierks A."/>
            <person name="Storesund J.E."/>
            <person name="Kallscheuer N."/>
            <person name="Luecker S."/>
            <person name="Lage O.M."/>
            <person name="Pohl T."/>
            <person name="Merkel B.J."/>
            <person name="Hornburger P."/>
            <person name="Mueller R.-W."/>
            <person name="Bruemmer F."/>
            <person name="Labrenz M."/>
            <person name="Spormann A.M."/>
            <person name="Op den Camp H."/>
            <person name="Overmann J."/>
            <person name="Amann R."/>
            <person name="Jetten M.S.M."/>
            <person name="Mascher T."/>
            <person name="Medema M.H."/>
            <person name="Devos D.P."/>
            <person name="Kaster A.-K."/>
            <person name="Ovreas L."/>
            <person name="Rohde M."/>
            <person name="Galperin M.Y."/>
            <person name="Jogler C."/>
        </authorList>
    </citation>
    <scope>NUCLEOTIDE SEQUENCE [LARGE SCALE GENOMIC DNA]</scope>
    <source>
        <strain evidence="1 2">CA12</strain>
    </source>
</reference>
<dbReference type="PANTHER" id="PTHR43235">
    <property type="entry name" value="GLUTAMINE AMIDOTRANSFERASE PB2B2.05-RELATED"/>
    <property type="match status" value="1"/>
</dbReference>
<dbReference type="SUPFAM" id="SSF52317">
    <property type="entry name" value="Class I glutamine amidotransferase-like"/>
    <property type="match status" value="1"/>
</dbReference>
<dbReference type="AlphaFoldDB" id="A0A517P5R6"/>
<dbReference type="GO" id="GO:0016757">
    <property type="term" value="F:glycosyltransferase activity"/>
    <property type="evidence" value="ECO:0007669"/>
    <property type="project" value="UniProtKB-KW"/>
</dbReference>
<keyword evidence="1" id="KW-0808">Transferase</keyword>
<evidence type="ECO:0000313" key="2">
    <source>
        <dbReference type="Proteomes" id="UP000318741"/>
    </source>
</evidence>
<dbReference type="Gene3D" id="3.40.50.880">
    <property type="match status" value="1"/>
</dbReference>
<proteinExistence type="predicted"/>
<protein>
    <submittedName>
        <fullName evidence="1">Glutamine amidotransferase</fullName>
        <ecNumber evidence="1">2.4.2.-</ecNumber>
    </submittedName>
</protein>
<evidence type="ECO:0000313" key="1">
    <source>
        <dbReference type="EMBL" id="QDT14728.1"/>
    </source>
</evidence>
<keyword evidence="1" id="KW-0315">Glutamine amidotransferase</keyword>
<dbReference type="InterPro" id="IPR006311">
    <property type="entry name" value="TAT_signal"/>
</dbReference>
<dbReference type="KEGG" id="acaf:CA12_08060"/>